<keyword evidence="3" id="KW-0378">Hydrolase</keyword>
<gene>
    <name evidence="3" type="ORF">AB0D95_30555</name>
</gene>
<evidence type="ECO:0000313" key="3">
    <source>
        <dbReference type="EMBL" id="MEU9581560.1"/>
    </source>
</evidence>
<keyword evidence="4" id="KW-1185">Reference proteome</keyword>
<comment type="caution">
    <text evidence="3">The sequence shown here is derived from an EMBL/GenBank/DDBJ whole genome shotgun (WGS) entry which is preliminary data.</text>
</comment>
<reference evidence="3 4" key="1">
    <citation type="submission" date="2024-06" db="EMBL/GenBank/DDBJ databases">
        <title>The Natural Products Discovery Center: Release of the First 8490 Sequenced Strains for Exploring Actinobacteria Biosynthetic Diversity.</title>
        <authorList>
            <person name="Kalkreuter E."/>
            <person name="Kautsar S.A."/>
            <person name="Yang D."/>
            <person name="Bader C.D."/>
            <person name="Teijaro C.N."/>
            <person name="Fluegel L."/>
            <person name="Davis C.M."/>
            <person name="Simpson J.R."/>
            <person name="Lauterbach L."/>
            <person name="Steele A.D."/>
            <person name="Gui C."/>
            <person name="Meng S."/>
            <person name="Li G."/>
            <person name="Viehrig K."/>
            <person name="Ye F."/>
            <person name="Su P."/>
            <person name="Kiefer A.F."/>
            <person name="Nichols A."/>
            <person name="Cepeda A.J."/>
            <person name="Yan W."/>
            <person name="Fan B."/>
            <person name="Jiang Y."/>
            <person name="Adhikari A."/>
            <person name="Zheng C.-J."/>
            <person name="Schuster L."/>
            <person name="Cowan T.M."/>
            <person name="Smanski M.J."/>
            <person name="Chevrette M.G."/>
            <person name="De Carvalho L.P.S."/>
            <person name="Shen B."/>
        </authorList>
    </citation>
    <scope>NUCLEOTIDE SEQUENCE [LARGE SCALE GENOMIC DNA]</scope>
    <source>
        <strain evidence="3 4">NPDC048117</strain>
    </source>
</reference>
<dbReference type="Pfam" id="PF13391">
    <property type="entry name" value="HNH_2"/>
    <property type="match status" value="1"/>
</dbReference>
<evidence type="ECO:0000259" key="2">
    <source>
        <dbReference type="Pfam" id="PF13391"/>
    </source>
</evidence>
<dbReference type="RefSeq" id="WP_359278297.1">
    <property type="nucleotide sequence ID" value="NZ_JBEZNA010000130.1"/>
</dbReference>
<name>A0ABV3EZG2_9ACTN</name>
<dbReference type="Proteomes" id="UP001551584">
    <property type="component" value="Unassembled WGS sequence"/>
</dbReference>
<dbReference type="GO" id="GO:0004519">
    <property type="term" value="F:endonuclease activity"/>
    <property type="evidence" value="ECO:0007669"/>
    <property type="project" value="UniProtKB-KW"/>
</dbReference>
<dbReference type="CDD" id="cd20335">
    <property type="entry name" value="BRcat_RBR"/>
    <property type="match status" value="1"/>
</dbReference>
<protein>
    <submittedName>
        <fullName evidence="3">HNH endonuclease</fullName>
    </submittedName>
</protein>
<evidence type="ECO:0000256" key="1">
    <source>
        <dbReference type="SAM" id="MobiDB-lite"/>
    </source>
</evidence>
<feature type="domain" description="HNH nuclease" evidence="2">
    <location>
        <begin position="209"/>
        <end position="257"/>
    </location>
</feature>
<accession>A0ABV3EZG2</accession>
<keyword evidence="3" id="KW-0540">Nuclease</keyword>
<feature type="region of interest" description="Disordered" evidence="1">
    <location>
        <begin position="164"/>
        <end position="184"/>
    </location>
</feature>
<dbReference type="EMBL" id="JBEZNA010000130">
    <property type="protein sequence ID" value="MEU9581560.1"/>
    <property type="molecule type" value="Genomic_DNA"/>
</dbReference>
<sequence>MSGQRDHQGNEGYDDIVEGAYSFDSTVSNHRQVGVGDLVVVRNNHEALGVSRVEKLDETTGVQKSRRRCPTPGCGRTSFKERTTKQPRYLCSDCGTAFDAPVTEQITVTAYVAHYGGCWQALEGCLAGEQLEELCMKNSKQQSIRELWPDRTLEAVESRGVLLPGTLPAPDHRRHPGELPGGRRRREVAARNGQDAFRRALVRQYGLICAATGPAPAEVLQAAHLRSFAEHERHRVDEGLLLRSDIHSLFDNRLLAISPALHIHISPGLLGYERYSNLHGSPLRIPADAPVNRTVLGKLYEEVTGTW</sequence>
<proteinExistence type="predicted"/>
<organism evidence="3 4">
    <name type="scientific">Streptomyces chilikensis</name>
    <dbReference type="NCBI Taxonomy" id="1194079"/>
    <lineage>
        <taxon>Bacteria</taxon>
        <taxon>Bacillati</taxon>
        <taxon>Actinomycetota</taxon>
        <taxon>Actinomycetes</taxon>
        <taxon>Kitasatosporales</taxon>
        <taxon>Streptomycetaceae</taxon>
        <taxon>Streptomyces</taxon>
    </lineage>
</organism>
<dbReference type="InterPro" id="IPR003615">
    <property type="entry name" value="HNH_nuc"/>
</dbReference>
<keyword evidence="3" id="KW-0255">Endonuclease</keyword>
<evidence type="ECO:0000313" key="4">
    <source>
        <dbReference type="Proteomes" id="UP001551584"/>
    </source>
</evidence>